<dbReference type="Proteomes" id="UP001595722">
    <property type="component" value="Unassembled WGS sequence"/>
</dbReference>
<gene>
    <name evidence="1" type="ORF">ACFOMG_06050</name>
</gene>
<organism evidence="1 2">
    <name type="scientific">Bacterioplanoides pacificum</name>
    <dbReference type="NCBI Taxonomy" id="1171596"/>
    <lineage>
        <taxon>Bacteria</taxon>
        <taxon>Pseudomonadati</taxon>
        <taxon>Pseudomonadota</taxon>
        <taxon>Gammaproteobacteria</taxon>
        <taxon>Oceanospirillales</taxon>
        <taxon>Oceanospirillaceae</taxon>
        <taxon>Bacterioplanoides</taxon>
    </lineage>
</organism>
<name>A0ABV7VR43_9GAMM</name>
<dbReference type="InterPro" id="IPR021363">
    <property type="entry name" value="DUF2835"/>
</dbReference>
<sequence>MSDLSVVVELAISGDELLRYYNGSARLVSAIASDGRRVQFPASVLQKVVSHDGVYGRFRIDFSQQGKFLGITRLA</sequence>
<dbReference type="EMBL" id="JBHRYB010000005">
    <property type="protein sequence ID" value="MFC3679669.1"/>
    <property type="molecule type" value="Genomic_DNA"/>
</dbReference>
<dbReference type="Pfam" id="PF11197">
    <property type="entry name" value="DUF2835"/>
    <property type="match status" value="1"/>
</dbReference>
<accession>A0ABV7VR43</accession>
<evidence type="ECO:0000313" key="2">
    <source>
        <dbReference type="Proteomes" id="UP001595722"/>
    </source>
</evidence>
<dbReference type="RefSeq" id="WP_376865418.1">
    <property type="nucleotide sequence ID" value="NZ_JBHRYB010000005.1"/>
</dbReference>
<protein>
    <submittedName>
        <fullName evidence="1">DUF2835 domain-containing protein</fullName>
    </submittedName>
</protein>
<comment type="caution">
    <text evidence="1">The sequence shown here is derived from an EMBL/GenBank/DDBJ whole genome shotgun (WGS) entry which is preliminary data.</text>
</comment>
<proteinExistence type="predicted"/>
<evidence type="ECO:0000313" key="1">
    <source>
        <dbReference type="EMBL" id="MFC3679669.1"/>
    </source>
</evidence>
<reference evidence="2" key="1">
    <citation type="journal article" date="2019" name="Int. J. Syst. Evol. Microbiol.">
        <title>The Global Catalogue of Microorganisms (GCM) 10K type strain sequencing project: providing services to taxonomists for standard genome sequencing and annotation.</title>
        <authorList>
            <consortium name="The Broad Institute Genomics Platform"/>
            <consortium name="The Broad Institute Genome Sequencing Center for Infectious Disease"/>
            <person name="Wu L."/>
            <person name="Ma J."/>
        </authorList>
    </citation>
    <scope>NUCLEOTIDE SEQUENCE [LARGE SCALE GENOMIC DNA]</scope>
    <source>
        <strain evidence="2">KCTC 42424</strain>
    </source>
</reference>
<keyword evidence="2" id="KW-1185">Reference proteome</keyword>